<gene>
    <name evidence="1" type="ORF">F8M41_010469</name>
</gene>
<reference evidence="1 2" key="1">
    <citation type="journal article" date="2019" name="Environ. Microbiol.">
        <title>At the nexus of three kingdoms: the genome of the mycorrhizal fungus Gigaspora margarita provides insights into plant, endobacterial and fungal interactions.</title>
        <authorList>
            <person name="Venice F."/>
            <person name="Ghignone S."/>
            <person name="Salvioli di Fossalunga A."/>
            <person name="Amselem J."/>
            <person name="Novero M."/>
            <person name="Xianan X."/>
            <person name="Sedzielewska Toro K."/>
            <person name="Morin E."/>
            <person name="Lipzen A."/>
            <person name="Grigoriev I.V."/>
            <person name="Henrissat B."/>
            <person name="Martin F.M."/>
            <person name="Bonfante P."/>
        </authorList>
    </citation>
    <scope>NUCLEOTIDE SEQUENCE [LARGE SCALE GENOMIC DNA]</scope>
    <source>
        <strain evidence="1 2">BEG34</strain>
    </source>
</reference>
<dbReference type="EMBL" id="WTPW01000219">
    <property type="protein sequence ID" value="KAF0533482.1"/>
    <property type="molecule type" value="Genomic_DNA"/>
</dbReference>
<keyword evidence="2" id="KW-1185">Reference proteome</keyword>
<dbReference type="Proteomes" id="UP000439903">
    <property type="component" value="Unassembled WGS sequence"/>
</dbReference>
<dbReference type="AlphaFoldDB" id="A0A8H4AUE3"/>
<comment type="caution">
    <text evidence="1">The sequence shown here is derived from an EMBL/GenBank/DDBJ whole genome shotgun (WGS) entry which is preliminary data.</text>
</comment>
<proteinExistence type="predicted"/>
<name>A0A8H4AUE3_GIGMA</name>
<evidence type="ECO:0000313" key="2">
    <source>
        <dbReference type="Proteomes" id="UP000439903"/>
    </source>
</evidence>
<protein>
    <submittedName>
        <fullName evidence="1">Uncharacterized protein</fullName>
    </submittedName>
</protein>
<evidence type="ECO:0000313" key="1">
    <source>
        <dbReference type="EMBL" id="KAF0533482.1"/>
    </source>
</evidence>
<organism evidence="1 2">
    <name type="scientific">Gigaspora margarita</name>
    <dbReference type="NCBI Taxonomy" id="4874"/>
    <lineage>
        <taxon>Eukaryota</taxon>
        <taxon>Fungi</taxon>
        <taxon>Fungi incertae sedis</taxon>
        <taxon>Mucoromycota</taxon>
        <taxon>Glomeromycotina</taxon>
        <taxon>Glomeromycetes</taxon>
        <taxon>Diversisporales</taxon>
        <taxon>Gigasporaceae</taxon>
        <taxon>Gigaspora</taxon>
    </lineage>
</organism>
<sequence length="122" mass="14348">MCEIPALFQPDDSLITSLDSQQEVSQYTQLLLNDDILTPDLQVSLAQFVQQDLPILDVLAVDFTENNKNMTEIDQQQNRNLENEEKYEIVLNSEFHSWKQLDYYISTCKTKWLCNNNCWIRV</sequence>
<accession>A0A8H4AUE3</accession>